<dbReference type="STRING" id="406100.SAMN04488052_104243"/>
<dbReference type="Proteomes" id="UP000199657">
    <property type="component" value="Unassembled WGS sequence"/>
</dbReference>
<feature type="region of interest" description="Disordered" evidence="6">
    <location>
        <begin position="294"/>
        <end position="319"/>
    </location>
</feature>
<evidence type="ECO:0000256" key="6">
    <source>
        <dbReference type="SAM" id="MobiDB-lite"/>
    </source>
</evidence>
<name>A0A1H8TIX2_9GAMM</name>
<dbReference type="AlphaFoldDB" id="A0A1H8TIX2"/>
<feature type="transmembrane region" description="Helical" evidence="7">
    <location>
        <begin position="7"/>
        <end position="25"/>
    </location>
</feature>
<gene>
    <name evidence="8" type="ORF">SAMN04488052_104243</name>
</gene>
<evidence type="ECO:0000256" key="2">
    <source>
        <dbReference type="ARBA" id="ARBA00022475"/>
    </source>
</evidence>
<keyword evidence="3 7" id="KW-0812">Transmembrane</keyword>
<keyword evidence="9" id="KW-1185">Reference proteome</keyword>
<feature type="compositionally biased region" description="Basic and acidic residues" evidence="6">
    <location>
        <begin position="294"/>
        <end position="304"/>
    </location>
</feature>
<keyword evidence="2" id="KW-1003">Cell membrane</keyword>
<protein>
    <submittedName>
        <fullName evidence="8">Uncharacterized membrane protein YbhN, UPF0104 family</fullName>
    </submittedName>
</protein>
<reference evidence="8 9" key="1">
    <citation type="submission" date="2016-10" db="EMBL/GenBank/DDBJ databases">
        <authorList>
            <person name="de Groot N.N."/>
        </authorList>
    </citation>
    <scope>NUCLEOTIDE SEQUENCE [LARGE SCALE GENOMIC DNA]</scope>
    <source>
        <strain evidence="8 9">CGMCC 1.6291</strain>
    </source>
</reference>
<evidence type="ECO:0000256" key="7">
    <source>
        <dbReference type="SAM" id="Phobius"/>
    </source>
</evidence>
<dbReference type="RefSeq" id="WP_216110815.1">
    <property type="nucleotide sequence ID" value="NZ_FOEG01000004.1"/>
</dbReference>
<evidence type="ECO:0000313" key="8">
    <source>
        <dbReference type="EMBL" id="SEO91039.1"/>
    </source>
</evidence>
<dbReference type="EMBL" id="FOEG01000004">
    <property type="protein sequence ID" value="SEO91039.1"/>
    <property type="molecule type" value="Genomic_DNA"/>
</dbReference>
<feature type="transmembrane region" description="Helical" evidence="7">
    <location>
        <begin position="130"/>
        <end position="163"/>
    </location>
</feature>
<proteinExistence type="predicted"/>
<feature type="transmembrane region" description="Helical" evidence="7">
    <location>
        <begin position="41"/>
        <end position="60"/>
    </location>
</feature>
<evidence type="ECO:0000256" key="1">
    <source>
        <dbReference type="ARBA" id="ARBA00004651"/>
    </source>
</evidence>
<dbReference type="Pfam" id="PF03706">
    <property type="entry name" value="LPG_synthase_TM"/>
    <property type="match status" value="1"/>
</dbReference>
<keyword evidence="5 7" id="KW-0472">Membrane</keyword>
<evidence type="ECO:0000256" key="3">
    <source>
        <dbReference type="ARBA" id="ARBA00022692"/>
    </source>
</evidence>
<evidence type="ECO:0000256" key="5">
    <source>
        <dbReference type="ARBA" id="ARBA00023136"/>
    </source>
</evidence>
<keyword evidence="4 7" id="KW-1133">Transmembrane helix</keyword>
<evidence type="ECO:0000313" key="9">
    <source>
        <dbReference type="Proteomes" id="UP000199657"/>
    </source>
</evidence>
<dbReference type="InterPro" id="IPR022791">
    <property type="entry name" value="L-PG_synthase/AglD"/>
</dbReference>
<dbReference type="GO" id="GO:0005886">
    <property type="term" value="C:plasma membrane"/>
    <property type="evidence" value="ECO:0007669"/>
    <property type="project" value="UniProtKB-SubCell"/>
</dbReference>
<feature type="transmembrane region" description="Helical" evidence="7">
    <location>
        <begin position="226"/>
        <end position="248"/>
    </location>
</feature>
<feature type="compositionally biased region" description="Polar residues" evidence="6">
    <location>
        <begin position="306"/>
        <end position="319"/>
    </location>
</feature>
<feature type="transmembrane region" description="Helical" evidence="7">
    <location>
        <begin position="194"/>
        <end position="214"/>
    </location>
</feature>
<comment type="subcellular location">
    <subcellularLocation>
        <location evidence="1">Cell membrane</location>
        <topology evidence="1">Multi-pass membrane protein</topology>
    </subcellularLocation>
</comment>
<organism evidence="8 9">
    <name type="scientific">Aquisalimonas asiatica</name>
    <dbReference type="NCBI Taxonomy" id="406100"/>
    <lineage>
        <taxon>Bacteria</taxon>
        <taxon>Pseudomonadati</taxon>
        <taxon>Pseudomonadota</taxon>
        <taxon>Gammaproteobacteria</taxon>
        <taxon>Chromatiales</taxon>
        <taxon>Ectothiorhodospiraceae</taxon>
        <taxon>Aquisalimonas</taxon>
    </lineage>
</organism>
<dbReference type="PANTHER" id="PTHR40277">
    <property type="entry name" value="BLL5419 PROTEIN"/>
    <property type="match status" value="1"/>
</dbReference>
<feature type="transmembrane region" description="Helical" evidence="7">
    <location>
        <begin position="268"/>
        <end position="289"/>
    </location>
</feature>
<evidence type="ECO:0000256" key="4">
    <source>
        <dbReference type="ARBA" id="ARBA00022989"/>
    </source>
</evidence>
<dbReference type="PANTHER" id="PTHR40277:SF1">
    <property type="entry name" value="BLL5419 PROTEIN"/>
    <property type="match status" value="1"/>
</dbReference>
<sequence>MTPARRWLLRLTASVTLLMAVAWWTDIRAVTAHLAGIDPRWVAAALVLSGIQILLSAWRWRFTAAQLGLPLPLGLALREYLLAGFLNQVLPGGVLGDVSRAWRHADASGATGRAVRAVVLERGSGQLTMALIAVPALLSLSGLASASVSWGAAAGVTVVILAASTQLRAPAAQAPSGLVTDTRRALLTPAALPLQLLSSAAVVATYLLVFLAAARAIGAELPAAQLLPLVPPVLLAMLIPVTIAGWGLREGAAAGVWAIAGLDPAQGAAIALTYGALVLVAALPGALFMERTPGARRDRGRAPDQEGTSGDSLKSNSTS</sequence>
<accession>A0A1H8TIX2</accession>